<dbReference type="InterPro" id="IPR000748">
    <property type="entry name" value="PsdUridine_synth_RsuA/RluB/E/F"/>
</dbReference>
<evidence type="ECO:0000256" key="2">
    <source>
        <dbReference type="ARBA" id="ARBA00023235"/>
    </source>
</evidence>
<dbReference type="InterPro" id="IPR050343">
    <property type="entry name" value="RsuA_PseudoU_synthase"/>
</dbReference>
<evidence type="ECO:0000256" key="4">
    <source>
        <dbReference type="RuleBase" id="RU003887"/>
    </source>
</evidence>
<keyword evidence="2 4" id="KW-0413">Isomerase</keyword>
<dbReference type="Gene3D" id="3.30.70.580">
    <property type="entry name" value="Pseudouridine synthase I, catalytic domain, N-terminal subdomain"/>
    <property type="match status" value="1"/>
</dbReference>
<evidence type="ECO:0000259" key="5">
    <source>
        <dbReference type="SMART" id="SM00363"/>
    </source>
</evidence>
<dbReference type="InterPro" id="IPR006145">
    <property type="entry name" value="PsdUridine_synth_RsuA/RluA"/>
</dbReference>
<evidence type="ECO:0000313" key="7">
    <source>
        <dbReference type="Proteomes" id="UP001054846"/>
    </source>
</evidence>
<keyword evidence="3" id="KW-0694">RNA-binding</keyword>
<dbReference type="InterPro" id="IPR036986">
    <property type="entry name" value="S4_RNA-bd_sf"/>
</dbReference>
<feature type="domain" description="RNA-binding S4" evidence="5">
    <location>
        <begin position="5"/>
        <end position="67"/>
    </location>
</feature>
<name>A0ABY3PFX7_9CYAN</name>
<dbReference type="PANTHER" id="PTHR47683">
    <property type="entry name" value="PSEUDOURIDINE SYNTHASE FAMILY PROTEIN-RELATED"/>
    <property type="match status" value="1"/>
</dbReference>
<comment type="similarity">
    <text evidence="1 4">Belongs to the pseudouridine synthase RsuA family.</text>
</comment>
<dbReference type="CDD" id="cd02870">
    <property type="entry name" value="PseudoU_synth_RsuA_like"/>
    <property type="match status" value="1"/>
</dbReference>
<accession>A0ABY3PFX7</accession>
<dbReference type="Pfam" id="PF01479">
    <property type="entry name" value="S4"/>
    <property type="match status" value="1"/>
</dbReference>
<dbReference type="Pfam" id="PF00849">
    <property type="entry name" value="PseudoU_synth_2"/>
    <property type="match status" value="1"/>
</dbReference>
<dbReference type="InterPro" id="IPR042092">
    <property type="entry name" value="PsdUridine_s_RsuA/RluB/E/F_cat"/>
</dbReference>
<evidence type="ECO:0000256" key="3">
    <source>
        <dbReference type="PROSITE-ProRule" id="PRU00182"/>
    </source>
</evidence>
<dbReference type="NCBIfam" id="TIGR00093">
    <property type="entry name" value="pseudouridine synthase"/>
    <property type="match status" value="1"/>
</dbReference>
<organism evidence="6 7">
    <name type="scientific">Gloeobacter morelensis MG652769</name>
    <dbReference type="NCBI Taxonomy" id="2781736"/>
    <lineage>
        <taxon>Bacteria</taxon>
        <taxon>Bacillati</taxon>
        <taxon>Cyanobacteriota</taxon>
        <taxon>Cyanophyceae</taxon>
        <taxon>Gloeobacterales</taxon>
        <taxon>Gloeobacteraceae</taxon>
        <taxon>Gloeobacter</taxon>
        <taxon>Gloeobacter morelensis</taxon>
    </lineage>
</organism>
<evidence type="ECO:0000256" key="1">
    <source>
        <dbReference type="ARBA" id="ARBA00008348"/>
    </source>
</evidence>
<dbReference type="InterPro" id="IPR020103">
    <property type="entry name" value="PsdUridine_synth_cat_dom_sf"/>
</dbReference>
<dbReference type="RefSeq" id="WP_230839553.1">
    <property type="nucleotide sequence ID" value="NZ_CP063845.1"/>
</dbReference>
<dbReference type="PROSITE" id="PS01149">
    <property type="entry name" value="PSI_RSU"/>
    <property type="match status" value="1"/>
</dbReference>
<dbReference type="SUPFAM" id="SSF55174">
    <property type="entry name" value="Alpha-L RNA-binding motif"/>
    <property type="match status" value="1"/>
</dbReference>
<dbReference type="Gene3D" id="3.10.290.10">
    <property type="entry name" value="RNA-binding S4 domain"/>
    <property type="match status" value="1"/>
</dbReference>
<keyword evidence="7" id="KW-1185">Reference proteome</keyword>
<gene>
    <name evidence="6" type="ORF">ISF26_11955</name>
</gene>
<dbReference type="Gene3D" id="3.30.70.1560">
    <property type="entry name" value="Alpha-L RNA-binding motif"/>
    <property type="match status" value="1"/>
</dbReference>
<sequence>MGAAIRLQKLLAEHGIASRRKAEALIVSGQVCVNGAVVDRLGTRVDPQIDLIEVSGKPLHCAPPLLYILLHKPVGWLSTCFDPRGRRTVLDLLPAEWRTGQGLHPVGRLDYDSSGALIVSNDGEFTFRLTHPRHQLPKTYRVWVSGRPTAAALGRWRSGVVLEGQRTLPAAVTVVGRSAGATELEVVLVEGRNRQIRKVAELLGHPVERLHRTAIGPVALAGLPPGAHCRLSASQIERLLQATGTFDL</sequence>
<proteinExistence type="inferred from homology"/>
<dbReference type="SUPFAM" id="SSF55120">
    <property type="entry name" value="Pseudouridine synthase"/>
    <property type="match status" value="1"/>
</dbReference>
<dbReference type="SMART" id="SM00363">
    <property type="entry name" value="S4"/>
    <property type="match status" value="1"/>
</dbReference>
<dbReference type="InterPro" id="IPR002942">
    <property type="entry name" value="S4_RNA-bd"/>
</dbReference>
<dbReference type="PANTHER" id="PTHR47683:SF2">
    <property type="entry name" value="RNA-BINDING S4 DOMAIN-CONTAINING PROTEIN"/>
    <property type="match status" value="1"/>
</dbReference>
<dbReference type="EC" id="5.4.99.-" evidence="4"/>
<reference evidence="6 7" key="1">
    <citation type="journal article" date="2021" name="Genome Biol. Evol.">
        <title>Complete Genome Sequencing of a Novel Gloeobacter Species from a Waterfall Cave in Mexico.</title>
        <authorList>
            <person name="Saw J.H."/>
            <person name="Cardona T."/>
            <person name="Montejano G."/>
        </authorList>
    </citation>
    <scope>NUCLEOTIDE SEQUENCE [LARGE SCALE GENOMIC DNA]</scope>
    <source>
        <strain evidence="6">MG652769</strain>
    </source>
</reference>
<protein>
    <recommendedName>
        <fullName evidence="4">Pseudouridine synthase</fullName>
        <ecNumber evidence="4">5.4.99.-</ecNumber>
    </recommendedName>
</protein>
<dbReference type="Proteomes" id="UP001054846">
    <property type="component" value="Chromosome"/>
</dbReference>
<dbReference type="EMBL" id="CP063845">
    <property type="protein sequence ID" value="UFP92560.1"/>
    <property type="molecule type" value="Genomic_DNA"/>
</dbReference>
<dbReference type="CDD" id="cd00165">
    <property type="entry name" value="S4"/>
    <property type="match status" value="1"/>
</dbReference>
<evidence type="ECO:0000313" key="6">
    <source>
        <dbReference type="EMBL" id="UFP92560.1"/>
    </source>
</evidence>
<dbReference type="InterPro" id="IPR018496">
    <property type="entry name" value="PsdUridine_synth_RsuA/RluB_CS"/>
</dbReference>
<dbReference type="PROSITE" id="PS50889">
    <property type="entry name" value="S4"/>
    <property type="match status" value="1"/>
</dbReference>
<dbReference type="InterPro" id="IPR020094">
    <property type="entry name" value="TruA/RsuA/RluB/E/F_N"/>
</dbReference>